<proteinExistence type="predicted"/>
<dbReference type="Proteomes" id="UP000180166">
    <property type="component" value="Chromosome"/>
</dbReference>
<dbReference type="Pfam" id="PF22552">
    <property type="entry name" value="TY-Chap3"/>
    <property type="match status" value="1"/>
</dbReference>
<reference evidence="3 4" key="2">
    <citation type="journal article" date="2016" name="Genome Announc.">
        <title>Draft Genome Sequence of Erythromycin- and Oxytetracycline-Sensitive Nocardia seriolae Strain U-1 (NBRC 110359).</title>
        <authorList>
            <person name="Imajoh M."/>
            <person name="Sukeda M."/>
            <person name="Shimizu M."/>
            <person name="Yamane J."/>
            <person name="Ohnishi K."/>
            <person name="Oshima S."/>
        </authorList>
    </citation>
    <scope>NUCLEOTIDE SEQUENCE [LARGE SCALE GENOMIC DNA]</scope>
    <source>
        <strain evidence="3 4">U-1</strain>
    </source>
</reference>
<dbReference type="RefSeq" id="WP_106852522.1">
    <property type="nucleotide sequence ID" value="NZ_CP073655.1"/>
</dbReference>
<keyword evidence="4" id="KW-1185">Reference proteome</keyword>
<evidence type="ECO:0000313" key="3">
    <source>
        <dbReference type="EMBL" id="GAP33379.1"/>
    </source>
</evidence>
<dbReference type="Proteomes" id="UP000037179">
    <property type="component" value="Unassembled WGS sequence"/>
</dbReference>
<dbReference type="EMBL" id="CP017839">
    <property type="protein sequence ID" value="APA98566.1"/>
    <property type="molecule type" value="Genomic_DNA"/>
</dbReference>
<gene>
    <name evidence="2" type="ORF">NS506_04518</name>
    <name evidence="3" type="ORF">NSK11_contig00255-0002</name>
</gene>
<evidence type="ECO:0000313" key="4">
    <source>
        <dbReference type="Proteomes" id="UP000037179"/>
    </source>
</evidence>
<name>A0A0B8NGC0_9NOCA</name>
<dbReference type="EMBL" id="BBYQ01000255">
    <property type="protein sequence ID" value="GAP33379.1"/>
    <property type="molecule type" value="Genomic_DNA"/>
</dbReference>
<sequence>MRTHSALECEVSSNQTLGVRRISADGEAQLAADGWAVSGVFDNWVREIRSPGEYSTYEDTAARIVSALREVLELSLPFELKTKGWITDQWDTTDPEYRYAIRGVGLLSRFWPWLY</sequence>
<evidence type="ECO:0000313" key="5">
    <source>
        <dbReference type="Proteomes" id="UP000180166"/>
    </source>
</evidence>
<evidence type="ECO:0000313" key="2">
    <source>
        <dbReference type="EMBL" id="APA98566.1"/>
    </source>
</evidence>
<dbReference type="InterPro" id="IPR054344">
    <property type="entry name" value="TY-Chap_N"/>
</dbReference>
<feature type="domain" description="TY-Chap N-terminal" evidence="1">
    <location>
        <begin position="4"/>
        <end position="77"/>
    </location>
</feature>
<reference evidence="4" key="1">
    <citation type="submission" date="2015-07" db="EMBL/GenBank/DDBJ databases">
        <title>Nocardia seriolae U-1 whole genome shotgun sequence.</title>
        <authorList>
            <person name="Imajoh M."/>
            <person name="Fukumoto Y."/>
            <person name="Sukeda M."/>
            <person name="Yamane J."/>
            <person name="Yamasaki K."/>
            <person name="Shimizu M."/>
            <person name="Ohnishi K."/>
            <person name="Oshima S."/>
        </authorList>
    </citation>
    <scope>NUCLEOTIDE SEQUENCE [LARGE SCALE GENOMIC DNA]</scope>
    <source>
        <strain evidence="4">U-1</strain>
    </source>
</reference>
<organism evidence="3 4">
    <name type="scientific">Nocardia seriolae</name>
    <dbReference type="NCBI Taxonomy" id="37332"/>
    <lineage>
        <taxon>Bacteria</taxon>
        <taxon>Bacillati</taxon>
        <taxon>Actinomycetota</taxon>
        <taxon>Actinomycetes</taxon>
        <taxon>Mycobacteriales</taxon>
        <taxon>Nocardiaceae</taxon>
        <taxon>Nocardia</taxon>
    </lineage>
</organism>
<dbReference type="AlphaFoldDB" id="A0A0B8NGC0"/>
<protein>
    <recommendedName>
        <fullName evidence="1">TY-Chap N-terminal domain-containing protein</fullName>
    </recommendedName>
</protein>
<reference evidence="2 5" key="3">
    <citation type="submission" date="2016-10" db="EMBL/GenBank/DDBJ databases">
        <title>Genome sequence of Nocardia seriolae strain EM150506, isolated from Anguila japonica.</title>
        <authorList>
            <person name="Han H.-J."/>
        </authorList>
    </citation>
    <scope>NUCLEOTIDE SEQUENCE [LARGE SCALE GENOMIC DNA]</scope>
    <source>
        <strain evidence="2 5">EM150506</strain>
    </source>
</reference>
<dbReference type="KEGG" id="nsr:NS506_04518"/>
<accession>A0A0B8NGC0</accession>
<evidence type="ECO:0000259" key="1">
    <source>
        <dbReference type="Pfam" id="PF22552"/>
    </source>
</evidence>